<dbReference type="Proteomes" id="UP001055072">
    <property type="component" value="Unassembled WGS sequence"/>
</dbReference>
<evidence type="ECO:0000313" key="1">
    <source>
        <dbReference type="EMBL" id="KAI0091219.1"/>
    </source>
</evidence>
<reference evidence="1" key="1">
    <citation type="journal article" date="2021" name="Environ. Microbiol.">
        <title>Gene family expansions and transcriptome signatures uncover fungal adaptations to wood decay.</title>
        <authorList>
            <person name="Hage H."/>
            <person name="Miyauchi S."/>
            <person name="Viragh M."/>
            <person name="Drula E."/>
            <person name="Min B."/>
            <person name="Chaduli D."/>
            <person name="Navarro D."/>
            <person name="Favel A."/>
            <person name="Norest M."/>
            <person name="Lesage-Meessen L."/>
            <person name="Balint B."/>
            <person name="Merenyi Z."/>
            <person name="de Eugenio L."/>
            <person name="Morin E."/>
            <person name="Martinez A.T."/>
            <person name="Baldrian P."/>
            <person name="Stursova M."/>
            <person name="Martinez M.J."/>
            <person name="Novotny C."/>
            <person name="Magnuson J.K."/>
            <person name="Spatafora J.W."/>
            <person name="Maurice S."/>
            <person name="Pangilinan J."/>
            <person name="Andreopoulos W."/>
            <person name="LaButti K."/>
            <person name="Hundley H."/>
            <person name="Na H."/>
            <person name="Kuo A."/>
            <person name="Barry K."/>
            <person name="Lipzen A."/>
            <person name="Henrissat B."/>
            <person name="Riley R."/>
            <person name="Ahrendt S."/>
            <person name="Nagy L.G."/>
            <person name="Grigoriev I.V."/>
            <person name="Martin F."/>
            <person name="Rosso M.N."/>
        </authorList>
    </citation>
    <scope>NUCLEOTIDE SEQUENCE</scope>
    <source>
        <strain evidence="1">CBS 384.51</strain>
    </source>
</reference>
<sequence>MFSALTGFLFGRKAATADEPPIVSSQASSPPVFEEDAFYEAPEFNIDDYRPMKVRCIGAGFSGIACALRQKVQNLDFKIYDKQDGVGGTWYANTYPGIACDVPSHCYQFSFEDYSQWSKFYSPGSEIHANIERMVDKYKIRQYIHLRHELTNAKWDQSTGKWTIRVRHYVADTQKEEEFEETCDVLLLCVGSLSRWRWPDIPGLKEFRGALVHSAQWNIDEEEVEGKRVGVIGNGSSGIQIVAALQPKAKTLVNYCRQKTWIAPVLTLQATLAQLGRSPNDKDYNFTAEELEKLRNPQFAKEFRKAVERGQNAFHLLTMRDSSMQKEVRAMFEDSMKKSLGERPELIDKIIPDFSVFCRRLTPGNGYLEALCADNTTCETTPIKCITPTGIELVDGRHNELDILICATGFDVSFHYPFDIVGRDSMKLNDRWTPYPEAYMSVSVDGFPNMFLLYGPGSGLNTGTIVSMVERQAMYVAKCAMKMQRERLKSMEPKKEATRDWMQHMRHFFPKTVYTDNCKNWYTAKDGTIIGLWPGHNLHAIRALENPRWEDYEYERMDDTPNRLFWLGDGQTVNERNMTGDLVWYLDDVDVPPIPQ</sequence>
<name>A0ACB8UAF0_9APHY</name>
<accession>A0ACB8UAF0</accession>
<proteinExistence type="predicted"/>
<protein>
    <submittedName>
        <fullName evidence="1">FAD/NAD(P)-binding domain-containing protein</fullName>
    </submittedName>
</protein>
<comment type="caution">
    <text evidence="1">The sequence shown here is derived from an EMBL/GenBank/DDBJ whole genome shotgun (WGS) entry which is preliminary data.</text>
</comment>
<organism evidence="1 2">
    <name type="scientific">Irpex rosettiformis</name>
    <dbReference type="NCBI Taxonomy" id="378272"/>
    <lineage>
        <taxon>Eukaryota</taxon>
        <taxon>Fungi</taxon>
        <taxon>Dikarya</taxon>
        <taxon>Basidiomycota</taxon>
        <taxon>Agaricomycotina</taxon>
        <taxon>Agaricomycetes</taxon>
        <taxon>Polyporales</taxon>
        <taxon>Irpicaceae</taxon>
        <taxon>Irpex</taxon>
    </lineage>
</organism>
<gene>
    <name evidence="1" type="ORF">BDY19DRAFT_991790</name>
</gene>
<dbReference type="EMBL" id="MU274906">
    <property type="protein sequence ID" value="KAI0091219.1"/>
    <property type="molecule type" value="Genomic_DNA"/>
</dbReference>
<keyword evidence="2" id="KW-1185">Reference proteome</keyword>
<evidence type="ECO:0000313" key="2">
    <source>
        <dbReference type="Proteomes" id="UP001055072"/>
    </source>
</evidence>